<dbReference type="GeneID" id="30181143"/>
<dbReference type="Proteomes" id="UP000094455">
    <property type="component" value="Unassembled WGS sequence"/>
</dbReference>
<sequence length="332" mass="36789">MFPVGVLLKPAKRDLLGRTSNLRCLSSYTSTHPMKPRFASHILQSNPGLLPQLSYTAQLKSTILRAFSTSSASLDFYRRPKSTIIGGGVLGRLWSRIPDSVKLITAVGLSAYLFIFVAVPVFVIVVPPLVLGGAMFVGLGRFLSKRRMRKRWEAITDSTLLYNPSHLRSASIVAPPEQINADLANFEINRIVDAFWNNEQGISKYFQIKDVDRLALGTLEAVEYSYNSDSVVFADDFQMMVTQQRSLYDTVENKELAQVILTLKCLDPPAFEDIDPSANITRGLASIEIVPARMFASEFVLKTPSASTKDHDDSDDGFDDGFINVKGKTTVL</sequence>
<dbReference type="RefSeq" id="XP_019016985.1">
    <property type="nucleotide sequence ID" value="XM_019164456.1"/>
</dbReference>
<dbReference type="EMBL" id="KV454004">
    <property type="protein sequence ID" value="ODQ45872.1"/>
    <property type="molecule type" value="Genomic_DNA"/>
</dbReference>
<evidence type="ECO:0000313" key="2">
    <source>
        <dbReference type="EMBL" id="ODQ45872.1"/>
    </source>
</evidence>
<evidence type="ECO:0000313" key="3">
    <source>
        <dbReference type="Proteomes" id="UP000094455"/>
    </source>
</evidence>
<gene>
    <name evidence="2" type="ORF">PICMEDRAFT_73362</name>
</gene>
<keyword evidence="1" id="KW-1133">Transmembrane helix</keyword>
<keyword evidence="1" id="KW-0812">Transmembrane</keyword>
<protein>
    <submittedName>
        <fullName evidence="2">Uncharacterized protein</fullName>
    </submittedName>
</protein>
<keyword evidence="3" id="KW-1185">Reference proteome</keyword>
<evidence type="ECO:0000256" key="1">
    <source>
        <dbReference type="SAM" id="Phobius"/>
    </source>
</evidence>
<dbReference type="AlphaFoldDB" id="A0A1E3NIB1"/>
<feature type="transmembrane region" description="Helical" evidence="1">
    <location>
        <begin position="125"/>
        <end position="143"/>
    </location>
</feature>
<proteinExistence type="predicted"/>
<organism evidence="2 3">
    <name type="scientific">Pichia membranifaciens NRRL Y-2026</name>
    <dbReference type="NCBI Taxonomy" id="763406"/>
    <lineage>
        <taxon>Eukaryota</taxon>
        <taxon>Fungi</taxon>
        <taxon>Dikarya</taxon>
        <taxon>Ascomycota</taxon>
        <taxon>Saccharomycotina</taxon>
        <taxon>Pichiomycetes</taxon>
        <taxon>Pichiales</taxon>
        <taxon>Pichiaceae</taxon>
        <taxon>Pichia</taxon>
    </lineage>
</organism>
<accession>A0A1E3NIB1</accession>
<reference evidence="2 3" key="1">
    <citation type="journal article" date="2016" name="Proc. Natl. Acad. Sci. U.S.A.">
        <title>Comparative genomics of biotechnologically important yeasts.</title>
        <authorList>
            <person name="Riley R."/>
            <person name="Haridas S."/>
            <person name="Wolfe K.H."/>
            <person name="Lopes M.R."/>
            <person name="Hittinger C.T."/>
            <person name="Goeker M."/>
            <person name="Salamov A.A."/>
            <person name="Wisecaver J.H."/>
            <person name="Long T.M."/>
            <person name="Calvey C.H."/>
            <person name="Aerts A.L."/>
            <person name="Barry K.W."/>
            <person name="Choi C."/>
            <person name="Clum A."/>
            <person name="Coughlan A.Y."/>
            <person name="Deshpande S."/>
            <person name="Douglass A.P."/>
            <person name="Hanson S.J."/>
            <person name="Klenk H.-P."/>
            <person name="LaButti K.M."/>
            <person name="Lapidus A."/>
            <person name="Lindquist E.A."/>
            <person name="Lipzen A.M."/>
            <person name="Meier-Kolthoff J.P."/>
            <person name="Ohm R.A."/>
            <person name="Otillar R.P."/>
            <person name="Pangilinan J.L."/>
            <person name="Peng Y."/>
            <person name="Rokas A."/>
            <person name="Rosa C.A."/>
            <person name="Scheuner C."/>
            <person name="Sibirny A.A."/>
            <person name="Slot J.C."/>
            <person name="Stielow J.B."/>
            <person name="Sun H."/>
            <person name="Kurtzman C.P."/>
            <person name="Blackwell M."/>
            <person name="Grigoriev I.V."/>
            <person name="Jeffries T.W."/>
        </authorList>
    </citation>
    <scope>NUCLEOTIDE SEQUENCE [LARGE SCALE GENOMIC DNA]</scope>
    <source>
        <strain evidence="2 3">NRRL Y-2026</strain>
    </source>
</reference>
<name>A0A1E3NIB1_9ASCO</name>
<keyword evidence="1" id="KW-0472">Membrane</keyword>
<dbReference type="OrthoDB" id="3979781at2759"/>